<dbReference type="Pfam" id="PF01738">
    <property type="entry name" value="DLH"/>
    <property type="match status" value="1"/>
</dbReference>
<keyword evidence="3" id="KW-0378">Hydrolase</keyword>
<comment type="similarity">
    <text evidence="1">Belongs to the AB hydrolase superfamily.</text>
</comment>
<dbReference type="Gene3D" id="3.40.50.1820">
    <property type="entry name" value="alpha/beta hydrolase"/>
    <property type="match status" value="1"/>
</dbReference>
<evidence type="ECO:0000313" key="3">
    <source>
        <dbReference type="EMBL" id="GAA3623700.1"/>
    </source>
</evidence>
<dbReference type="SUPFAM" id="SSF53474">
    <property type="entry name" value="alpha/beta-Hydrolases"/>
    <property type="match status" value="1"/>
</dbReference>
<dbReference type="InterPro" id="IPR002925">
    <property type="entry name" value="Dienelactn_hydro"/>
</dbReference>
<keyword evidence="4" id="KW-1185">Reference proteome</keyword>
<dbReference type="PANTHER" id="PTHR22946">
    <property type="entry name" value="DIENELACTONE HYDROLASE DOMAIN-CONTAINING PROTEIN-RELATED"/>
    <property type="match status" value="1"/>
</dbReference>
<evidence type="ECO:0000313" key="4">
    <source>
        <dbReference type="Proteomes" id="UP001501074"/>
    </source>
</evidence>
<dbReference type="RefSeq" id="WP_231481376.1">
    <property type="nucleotide sequence ID" value="NZ_BAAAZO010000009.1"/>
</dbReference>
<dbReference type="PANTHER" id="PTHR22946:SF0">
    <property type="entry name" value="DIENELACTONE HYDROLASE DOMAIN-CONTAINING PROTEIN"/>
    <property type="match status" value="1"/>
</dbReference>
<proteinExistence type="inferred from homology"/>
<organism evidence="3 4">
    <name type="scientific">Kineosporia mesophila</name>
    <dbReference type="NCBI Taxonomy" id="566012"/>
    <lineage>
        <taxon>Bacteria</taxon>
        <taxon>Bacillati</taxon>
        <taxon>Actinomycetota</taxon>
        <taxon>Actinomycetes</taxon>
        <taxon>Kineosporiales</taxon>
        <taxon>Kineosporiaceae</taxon>
        <taxon>Kineosporia</taxon>
    </lineage>
</organism>
<dbReference type="InterPro" id="IPR050261">
    <property type="entry name" value="FrsA_esterase"/>
</dbReference>
<evidence type="ECO:0000259" key="2">
    <source>
        <dbReference type="Pfam" id="PF01738"/>
    </source>
</evidence>
<sequence length="232" mass="24126">MATTTAACRIPAGGVELGADILFPDPYPAQSPNGVVLFANGSDISRFSPRNRSVAAGLNRRGLAAVLVDLLTDEEERADSQTSEYRFATGLLTERLIAVVDWAVNEPSLAGISWGTFGTSTGAAAALGAAAYRPSAVRAVVSRGGRPDLAGPALDSVTAPTLLIVGSNDVTVLEQNQQAQNVMRAPTMLYLIPGAGHQFTEPGKLEQVSALGGAWFERHLTDGSTDESTDGS</sequence>
<protein>
    <submittedName>
        <fullName evidence="3">Dienelactone hydrolase family protein</fullName>
    </submittedName>
</protein>
<feature type="domain" description="Dienelactone hydrolase" evidence="2">
    <location>
        <begin position="52"/>
        <end position="204"/>
    </location>
</feature>
<dbReference type="GO" id="GO:0016787">
    <property type="term" value="F:hydrolase activity"/>
    <property type="evidence" value="ECO:0007669"/>
    <property type="project" value="UniProtKB-KW"/>
</dbReference>
<reference evidence="4" key="1">
    <citation type="journal article" date="2019" name="Int. J. Syst. Evol. Microbiol.">
        <title>The Global Catalogue of Microorganisms (GCM) 10K type strain sequencing project: providing services to taxonomists for standard genome sequencing and annotation.</title>
        <authorList>
            <consortium name="The Broad Institute Genomics Platform"/>
            <consortium name="The Broad Institute Genome Sequencing Center for Infectious Disease"/>
            <person name="Wu L."/>
            <person name="Ma J."/>
        </authorList>
    </citation>
    <scope>NUCLEOTIDE SEQUENCE [LARGE SCALE GENOMIC DNA]</scope>
    <source>
        <strain evidence="4">JCM 16902</strain>
    </source>
</reference>
<comment type="caution">
    <text evidence="3">The sequence shown here is derived from an EMBL/GenBank/DDBJ whole genome shotgun (WGS) entry which is preliminary data.</text>
</comment>
<accession>A0ABP7A2I9</accession>
<dbReference type="EMBL" id="BAAAZO010000009">
    <property type="protein sequence ID" value="GAA3623700.1"/>
    <property type="molecule type" value="Genomic_DNA"/>
</dbReference>
<gene>
    <name evidence="3" type="ORF">GCM10022223_45880</name>
</gene>
<evidence type="ECO:0000256" key="1">
    <source>
        <dbReference type="ARBA" id="ARBA00008645"/>
    </source>
</evidence>
<dbReference type="Proteomes" id="UP001501074">
    <property type="component" value="Unassembled WGS sequence"/>
</dbReference>
<dbReference type="InterPro" id="IPR029058">
    <property type="entry name" value="AB_hydrolase_fold"/>
</dbReference>
<name>A0ABP7A2I9_9ACTN</name>